<feature type="domain" description="HTH tetR-type" evidence="3">
    <location>
        <begin position="10"/>
        <end position="70"/>
    </location>
</feature>
<sequence length="194" mass="21659">MTRRRRLDPAERRAELLDAGARLFAAKPYEDVLMEDIAEQAGISRALLYRYFPTKRDLFAAIYRQAAERLLAASEFDPDLPVAEQVSAALDAHLDYFAANGHAILAANRDLAGDQVIQAIIDEELATLRQRVLDAAGFDERIREVVTAVLTSWLVFVRTLCVDWLANRAYSRERLRAVCLGALWGALEPVVSTG</sequence>
<dbReference type="PANTHER" id="PTHR30055:SF174">
    <property type="entry name" value="TRANSCRIPTIONAL REGULATORY PROTEIN (PROBABLY TETR-FAMILY)-RELATED"/>
    <property type="match status" value="1"/>
</dbReference>
<dbReference type="InterPro" id="IPR050109">
    <property type="entry name" value="HTH-type_TetR-like_transc_reg"/>
</dbReference>
<dbReference type="PANTHER" id="PTHR30055">
    <property type="entry name" value="HTH-TYPE TRANSCRIPTIONAL REGULATOR RUTR"/>
    <property type="match status" value="1"/>
</dbReference>
<dbReference type="Gene3D" id="1.10.357.10">
    <property type="entry name" value="Tetracycline Repressor, domain 2"/>
    <property type="match status" value="1"/>
</dbReference>
<dbReference type="PRINTS" id="PR00455">
    <property type="entry name" value="HTHTETR"/>
</dbReference>
<keyword evidence="5" id="KW-1185">Reference proteome</keyword>
<evidence type="ECO:0000256" key="1">
    <source>
        <dbReference type="ARBA" id="ARBA00023125"/>
    </source>
</evidence>
<accession>A0A1G9UDW0</accession>
<dbReference type="Proteomes" id="UP000183376">
    <property type="component" value="Chromosome I"/>
</dbReference>
<keyword evidence="1 2" id="KW-0238">DNA-binding</keyword>
<proteinExistence type="predicted"/>
<reference evidence="4 5" key="1">
    <citation type="submission" date="2016-10" db="EMBL/GenBank/DDBJ databases">
        <authorList>
            <person name="de Groot N.N."/>
        </authorList>
    </citation>
    <scope>NUCLEOTIDE SEQUENCE [LARGE SCALE GENOMIC DNA]</scope>
    <source>
        <strain evidence="4 5">DSM 44149</strain>
    </source>
</reference>
<evidence type="ECO:0000313" key="5">
    <source>
        <dbReference type="Proteomes" id="UP000183376"/>
    </source>
</evidence>
<dbReference type="Pfam" id="PF00440">
    <property type="entry name" value="TetR_N"/>
    <property type="match status" value="1"/>
</dbReference>
<dbReference type="GO" id="GO:0003700">
    <property type="term" value="F:DNA-binding transcription factor activity"/>
    <property type="evidence" value="ECO:0007669"/>
    <property type="project" value="TreeGrafter"/>
</dbReference>
<dbReference type="RefSeq" id="WP_030433802.1">
    <property type="nucleotide sequence ID" value="NZ_JOEF01000057.1"/>
</dbReference>
<protein>
    <submittedName>
        <fullName evidence="4">DNA-binding transcriptional regulator, AcrR family</fullName>
    </submittedName>
</protein>
<evidence type="ECO:0000313" key="4">
    <source>
        <dbReference type="EMBL" id="SDM58116.1"/>
    </source>
</evidence>
<dbReference type="STRING" id="211114.SAMN04489726_2356"/>
<dbReference type="AlphaFoldDB" id="A0A1G9UDW0"/>
<dbReference type="OrthoDB" id="8479950at2"/>
<dbReference type="PROSITE" id="PS50977">
    <property type="entry name" value="HTH_TETR_2"/>
    <property type="match status" value="1"/>
</dbReference>
<dbReference type="SUPFAM" id="SSF46689">
    <property type="entry name" value="Homeodomain-like"/>
    <property type="match status" value="1"/>
</dbReference>
<dbReference type="EMBL" id="LT629701">
    <property type="protein sequence ID" value="SDM58116.1"/>
    <property type="molecule type" value="Genomic_DNA"/>
</dbReference>
<dbReference type="InterPro" id="IPR001647">
    <property type="entry name" value="HTH_TetR"/>
</dbReference>
<dbReference type="eggNOG" id="COG1309">
    <property type="taxonomic scope" value="Bacteria"/>
</dbReference>
<gene>
    <name evidence="4" type="ORF">SAMN04489726_2356</name>
</gene>
<name>A0A1G9UDW0_ALLAB</name>
<organism evidence="4 5">
    <name type="scientific">Allokutzneria albata</name>
    <name type="common">Kibdelosporangium albatum</name>
    <dbReference type="NCBI Taxonomy" id="211114"/>
    <lineage>
        <taxon>Bacteria</taxon>
        <taxon>Bacillati</taxon>
        <taxon>Actinomycetota</taxon>
        <taxon>Actinomycetes</taxon>
        <taxon>Pseudonocardiales</taxon>
        <taxon>Pseudonocardiaceae</taxon>
        <taxon>Allokutzneria</taxon>
    </lineage>
</organism>
<dbReference type="GO" id="GO:0000976">
    <property type="term" value="F:transcription cis-regulatory region binding"/>
    <property type="evidence" value="ECO:0007669"/>
    <property type="project" value="TreeGrafter"/>
</dbReference>
<evidence type="ECO:0000259" key="3">
    <source>
        <dbReference type="PROSITE" id="PS50977"/>
    </source>
</evidence>
<dbReference type="InterPro" id="IPR009057">
    <property type="entry name" value="Homeodomain-like_sf"/>
</dbReference>
<evidence type="ECO:0000256" key="2">
    <source>
        <dbReference type="PROSITE-ProRule" id="PRU00335"/>
    </source>
</evidence>
<feature type="DNA-binding region" description="H-T-H motif" evidence="2">
    <location>
        <begin position="33"/>
        <end position="52"/>
    </location>
</feature>